<evidence type="ECO:0000313" key="1">
    <source>
        <dbReference type="EMBL" id="KAF4137316.1"/>
    </source>
</evidence>
<evidence type="ECO:0000313" key="2">
    <source>
        <dbReference type="Proteomes" id="UP000704712"/>
    </source>
</evidence>
<dbReference type="Proteomes" id="UP000704712">
    <property type="component" value="Unassembled WGS sequence"/>
</dbReference>
<organism evidence="1 2">
    <name type="scientific">Phytophthora infestans</name>
    <name type="common">Potato late blight agent</name>
    <name type="synonym">Botrytis infestans</name>
    <dbReference type="NCBI Taxonomy" id="4787"/>
    <lineage>
        <taxon>Eukaryota</taxon>
        <taxon>Sar</taxon>
        <taxon>Stramenopiles</taxon>
        <taxon>Oomycota</taxon>
        <taxon>Peronosporomycetes</taxon>
        <taxon>Peronosporales</taxon>
        <taxon>Peronosporaceae</taxon>
        <taxon>Phytophthora</taxon>
    </lineage>
</organism>
<reference evidence="1" key="1">
    <citation type="submission" date="2020-03" db="EMBL/GenBank/DDBJ databases">
        <title>Hybrid Assembly of Korean Phytophthora infestans isolates.</title>
        <authorList>
            <person name="Prokchorchik M."/>
            <person name="Lee Y."/>
            <person name="Seo J."/>
            <person name="Cho J.-H."/>
            <person name="Park Y.-E."/>
            <person name="Jang D.-C."/>
            <person name="Im J.-S."/>
            <person name="Choi J.-G."/>
            <person name="Park H.-J."/>
            <person name="Lee G.-B."/>
            <person name="Lee Y.-G."/>
            <person name="Hong S.-Y."/>
            <person name="Cho K."/>
            <person name="Sohn K.H."/>
        </authorList>
    </citation>
    <scope>NUCLEOTIDE SEQUENCE</scope>
    <source>
        <strain evidence="1">KR_2_A2</strain>
    </source>
</reference>
<gene>
    <name evidence="1" type="ORF">GN958_ATG13485</name>
</gene>
<dbReference type="AlphaFoldDB" id="A0A8S9U908"/>
<accession>A0A8S9U908</accession>
<comment type="caution">
    <text evidence="1">The sequence shown here is derived from an EMBL/GenBank/DDBJ whole genome shotgun (WGS) entry which is preliminary data.</text>
</comment>
<dbReference type="EMBL" id="JAACNO010001835">
    <property type="protein sequence ID" value="KAF4137316.1"/>
    <property type="molecule type" value="Genomic_DNA"/>
</dbReference>
<protein>
    <submittedName>
        <fullName evidence="1">Uncharacterized protein</fullName>
    </submittedName>
</protein>
<name>A0A8S9U908_PHYIN</name>
<sequence length="118" mass="13169">MTAHGVVVVVEFARLFVTEKKTAENLCDYRNRGQGCSCEWKNCEVECEGPMAKRECYVAEDEDEFWYTVESVSEGASEDLKIGVQSAVESVDVISVSKGKGDCARFFVWVLNPRSSVL</sequence>
<proteinExistence type="predicted"/>